<reference evidence="2 3" key="1">
    <citation type="submission" date="2020-08" db="EMBL/GenBank/DDBJ databases">
        <title>Streptomycin Non-resistant strain, P. mexicana.</title>
        <authorList>
            <person name="Ganesh-Kumar S."/>
            <person name="Zhe T."/>
            <person name="Yu Z."/>
            <person name="Min Y."/>
        </authorList>
    </citation>
    <scope>NUCLEOTIDE SEQUENCE [LARGE SCALE GENOMIC DNA]</scope>
    <source>
        <strain evidence="2 3">GTZY2</strain>
    </source>
</reference>
<gene>
    <name evidence="2" type="ORF">IAE60_06960</name>
</gene>
<sequence>MMDSESLKRYSTSDGIILLLLSLCVSTAVYHPYYFGDELFSFAFGMSHGDGFWGTFSELNAYKPRVLMNLIWAAIVAAEAPRWVAMIVNASAMGGCAILVYRIGTRNLNATRAASLCAALVLLGSRFGVMLYFDYVSGTVETISLAAFLGGLALSASAVFDGKLLSGGRSIATIGCFLLAVAVHERFVAGLAGVMVVVSLFWLKRHWAARDFRGLVFPVLGVILPALAVVLLVKTLSSNSLAMGTSGQTVQVSGDTLLIAVTYLRNLFLGSNFGPVWFVGSLNQSHAWAGWVFGTSAALLALAWIAPWLLRGKPSIATDGEGLVRYQAIGVLLAFVGGMVVVASLPGADRQEARWMFPAFAALLLLVLATYRSRARFVLLLLLTMSQAFYLSYGSLERIASINASMTAKQLGRAMDAVDFPGDAGVMVAVAEPDTSWVLGGSDGRVFCRVNLSQRNCLFSATAQLQGSTAEYGFGLTPQGANRRGEALYRYVPRAQAAAMLGSTTLPEGGDFLGRGATWPDWTLADAASRTERGVVVASLAENFYRLDAARVDGKFLVYRAEPVEGDRVPMRIQVNWHNAENGFLDAFIDVVDVSGPLKDYPALIIAPEGAAYGLVYATLHDGAAGKVRLESVRVVDLADAADPSGASPRSTPLPGGG</sequence>
<feature type="transmembrane region" description="Helical" evidence="1">
    <location>
        <begin position="288"/>
        <end position="310"/>
    </location>
</feature>
<keyword evidence="1" id="KW-0472">Membrane</keyword>
<evidence type="ECO:0000313" key="3">
    <source>
        <dbReference type="Proteomes" id="UP000515838"/>
    </source>
</evidence>
<keyword evidence="1" id="KW-1133">Transmembrane helix</keyword>
<protein>
    <submittedName>
        <fullName evidence="2">Uncharacterized protein</fullName>
    </submittedName>
</protein>
<dbReference type="EMBL" id="CP060731">
    <property type="protein sequence ID" value="QNN79143.1"/>
    <property type="molecule type" value="Genomic_DNA"/>
</dbReference>
<feature type="transmembrane region" description="Helical" evidence="1">
    <location>
        <begin position="145"/>
        <end position="165"/>
    </location>
</feature>
<feature type="transmembrane region" description="Helical" evidence="1">
    <location>
        <begin position="355"/>
        <end position="371"/>
    </location>
</feature>
<feature type="transmembrane region" description="Helical" evidence="1">
    <location>
        <begin position="83"/>
        <end position="101"/>
    </location>
</feature>
<feature type="transmembrane region" description="Helical" evidence="1">
    <location>
        <begin position="215"/>
        <end position="237"/>
    </location>
</feature>
<evidence type="ECO:0000313" key="2">
    <source>
        <dbReference type="EMBL" id="QNN79143.1"/>
    </source>
</evidence>
<evidence type="ECO:0000256" key="1">
    <source>
        <dbReference type="SAM" id="Phobius"/>
    </source>
</evidence>
<keyword evidence="1" id="KW-0812">Transmembrane</keyword>
<feature type="transmembrane region" description="Helical" evidence="1">
    <location>
        <begin position="177"/>
        <end position="203"/>
    </location>
</feature>
<organism evidence="2 3">
    <name type="scientific">Pseudoxanthomonas mexicana</name>
    <dbReference type="NCBI Taxonomy" id="128785"/>
    <lineage>
        <taxon>Bacteria</taxon>
        <taxon>Pseudomonadati</taxon>
        <taxon>Pseudomonadota</taxon>
        <taxon>Gammaproteobacteria</taxon>
        <taxon>Lysobacterales</taxon>
        <taxon>Lysobacteraceae</taxon>
        <taxon>Pseudoxanthomonas</taxon>
    </lineage>
</organism>
<dbReference type="GeneID" id="81470700"/>
<dbReference type="Proteomes" id="UP000515838">
    <property type="component" value="Chromosome"/>
</dbReference>
<proteinExistence type="predicted"/>
<accession>A0A7G9TGB8</accession>
<feature type="transmembrane region" description="Helical" evidence="1">
    <location>
        <begin position="378"/>
        <end position="396"/>
    </location>
</feature>
<dbReference type="RefSeq" id="WP_187574329.1">
    <property type="nucleotide sequence ID" value="NZ_CP060731.1"/>
</dbReference>
<dbReference type="AlphaFoldDB" id="A0A7G9TGB8"/>
<feature type="transmembrane region" description="Helical" evidence="1">
    <location>
        <begin position="12"/>
        <end position="33"/>
    </location>
</feature>
<name>A0A7G9TGB8_PSEMX</name>
<feature type="transmembrane region" description="Helical" evidence="1">
    <location>
        <begin position="113"/>
        <end position="133"/>
    </location>
</feature>
<feature type="transmembrane region" description="Helical" evidence="1">
    <location>
        <begin position="322"/>
        <end position="343"/>
    </location>
</feature>